<evidence type="ECO:0000313" key="2">
    <source>
        <dbReference type="EMBL" id="KAF7122037.1"/>
    </source>
</evidence>
<name>A0A8H6UDI9_9EURO</name>
<keyword evidence="4" id="KW-1185">Reference proteome</keyword>
<evidence type="ECO:0000313" key="3">
    <source>
        <dbReference type="EMBL" id="KAF7162509.1"/>
    </source>
</evidence>
<feature type="domain" description="Ribosome maturation protein SDO1/SBDS N-terminal" evidence="1">
    <location>
        <begin position="7"/>
        <end position="96"/>
    </location>
</feature>
<dbReference type="InterPro" id="IPR019783">
    <property type="entry name" value="SDO1/SBDS_N"/>
</dbReference>
<protein>
    <recommendedName>
        <fullName evidence="1">Ribosome maturation protein SDO1/SBDS N-terminal domain-containing protein</fullName>
    </recommendedName>
</protein>
<dbReference type="EMBL" id="JACBAF010002227">
    <property type="protein sequence ID" value="KAF7162509.1"/>
    <property type="molecule type" value="Genomic_DNA"/>
</dbReference>
<comment type="caution">
    <text evidence="2">The sequence shown here is derived from an EMBL/GenBank/DDBJ whole genome shotgun (WGS) entry which is preliminary data.</text>
</comment>
<evidence type="ECO:0000313" key="4">
    <source>
        <dbReference type="Proteomes" id="UP000630445"/>
    </source>
</evidence>
<accession>A0A8H6UDI9</accession>
<dbReference type="OrthoDB" id="2567806at2759"/>
<gene>
    <name evidence="2" type="ORF">CNMCM5793_009592</name>
    <name evidence="3" type="ORF">CNMCM6106_009428</name>
</gene>
<dbReference type="SUPFAM" id="SSF89895">
    <property type="entry name" value="FYSH domain"/>
    <property type="match status" value="1"/>
</dbReference>
<organism evidence="2 4">
    <name type="scientific">Aspergillus hiratsukae</name>
    <dbReference type="NCBI Taxonomy" id="1194566"/>
    <lineage>
        <taxon>Eukaryota</taxon>
        <taxon>Fungi</taxon>
        <taxon>Dikarya</taxon>
        <taxon>Ascomycota</taxon>
        <taxon>Pezizomycotina</taxon>
        <taxon>Eurotiomycetes</taxon>
        <taxon>Eurotiomycetidae</taxon>
        <taxon>Eurotiales</taxon>
        <taxon>Aspergillaceae</taxon>
        <taxon>Aspergillus</taxon>
        <taxon>Aspergillus subgen. Fumigati</taxon>
    </lineage>
</organism>
<dbReference type="AlphaFoldDB" id="A0A8H6UDI9"/>
<dbReference type="Proteomes" id="UP000630445">
    <property type="component" value="Unassembled WGS sequence"/>
</dbReference>
<evidence type="ECO:0000259" key="1">
    <source>
        <dbReference type="Pfam" id="PF01172"/>
    </source>
</evidence>
<dbReference type="Proteomes" id="UP000662466">
    <property type="component" value="Unassembled WGS sequence"/>
</dbReference>
<reference evidence="2" key="1">
    <citation type="submission" date="2020-06" db="EMBL/GenBank/DDBJ databases">
        <title>Draft genome sequences of strains closely related to Aspergillus parafelis and Aspergillus hiratsukae.</title>
        <authorList>
            <person name="Dos Santos R.A.C."/>
            <person name="Rivero-Menendez O."/>
            <person name="Steenwyk J.L."/>
            <person name="Mead M.E."/>
            <person name="Goldman G.H."/>
            <person name="Alastruey-Izquierdo A."/>
            <person name="Rokas A."/>
        </authorList>
    </citation>
    <scope>NUCLEOTIDE SEQUENCE</scope>
    <source>
        <strain evidence="2">CNM-CM5793</strain>
        <strain evidence="3">CNM-CM6106</strain>
    </source>
</reference>
<dbReference type="Pfam" id="PF01172">
    <property type="entry name" value="SBDS_N"/>
    <property type="match status" value="1"/>
</dbReference>
<sequence>MRGYDSTSKVFYKGASDDFIVFIEDPASLKNWKNDRSIPLAEVVNGFKIFVTHRHGSQGVLDGASNASLDNEFGTHNVDECLTKILEMGTYQTYVQSEKPGDRNQVNGPACR</sequence>
<proteinExistence type="predicted"/>
<dbReference type="InterPro" id="IPR036786">
    <property type="entry name" value="Ribosome_mat_SBDS_N_sf"/>
</dbReference>
<dbReference type="EMBL" id="JACBAD010002032">
    <property type="protein sequence ID" value="KAF7122037.1"/>
    <property type="molecule type" value="Genomic_DNA"/>
</dbReference>
<dbReference type="Gene3D" id="3.30.1250.10">
    <property type="entry name" value="Ribosome maturation protein SBDS, N-terminal domain"/>
    <property type="match status" value="1"/>
</dbReference>